<dbReference type="EMBL" id="ABSU01000002">
    <property type="protein sequence ID" value="EFE35861.1"/>
    <property type="molecule type" value="Genomic_DNA"/>
</dbReference>
<dbReference type="Proteomes" id="UP000008866">
    <property type="component" value="Unassembled WGS sequence"/>
</dbReference>
<evidence type="ECO:0008006" key="4">
    <source>
        <dbReference type="Google" id="ProtNLM"/>
    </source>
</evidence>
<keyword evidence="1" id="KW-0472">Membrane</keyword>
<proteinExistence type="predicted"/>
<dbReference type="KEGG" id="abe:ARB_04795"/>
<feature type="transmembrane region" description="Helical" evidence="1">
    <location>
        <begin position="112"/>
        <end position="140"/>
    </location>
</feature>
<evidence type="ECO:0000313" key="2">
    <source>
        <dbReference type="EMBL" id="EFE35861.1"/>
    </source>
</evidence>
<evidence type="ECO:0000256" key="1">
    <source>
        <dbReference type="SAM" id="Phobius"/>
    </source>
</evidence>
<keyword evidence="1" id="KW-1133">Transmembrane helix</keyword>
<gene>
    <name evidence="2" type="ORF">ARB_04795</name>
</gene>
<sequence>MNAGLLAGEDATGCLSGPASREIELSTAWTEKQGASARVAERIRRAVGGQRNKFGDAQKDKRPAMTTGAWAGPVIDQSMQAEGLRRFAKLRLASAASSALRCFHFFHPLSLLSLLLCFRFSVSSLCSAFSFAFACLFFFLPAQKEKKMTSLLSQQTFTARR</sequence>
<keyword evidence="3" id="KW-1185">Reference proteome</keyword>
<name>D4AMA5_ARTBC</name>
<comment type="caution">
    <text evidence="2">The sequence shown here is derived from an EMBL/GenBank/DDBJ whole genome shotgun (WGS) entry which is preliminary data.</text>
</comment>
<dbReference type="GeneID" id="9521988"/>
<dbReference type="AlphaFoldDB" id="D4AMA5"/>
<reference evidence="3" key="1">
    <citation type="journal article" date="2011" name="Genome Biol.">
        <title>Comparative and functional genomics provide insights into the pathogenicity of dermatophytic fungi.</title>
        <authorList>
            <person name="Burmester A."/>
            <person name="Shelest E."/>
            <person name="Gloeckner G."/>
            <person name="Heddergott C."/>
            <person name="Schindler S."/>
            <person name="Staib P."/>
            <person name="Heidel A."/>
            <person name="Felder M."/>
            <person name="Petzold A."/>
            <person name="Szafranski K."/>
            <person name="Feuermann M."/>
            <person name="Pedruzzi I."/>
            <person name="Priebe S."/>
            <person name="Groth M."/>
            <person name="Winkler R."/>
            <person name="Li W."/>
            <person name="Kniemeyer O."/>
            <person name="Schroeckh V."/>
            <person name="Hertweck C."/>
            <person name="Hube B."/>
            <person name="White T.C."/>
            <person name="Platzer M."/>
            <person name="Guthke R."/>
            <person name="Heitman J."/>
            <person name="Woestemeyer J."/>
            <person name="Zipfel P.F."/>
            <person name="Monod M."/>
            <person name="Brakhage A.A."/>
        </authorList>
    </citation>
    <scope>NUCLEOTIDE SEQUENCE [LARGE SCALE GENOMIC DNA]</scope>
    <source>
        <strain evidence="3">ATCC MYA-4681 / CBS 112371</strain>
    </source>
</reference>
<protein>
    <recommendedName>
        <fullName evidence="4">Transmembrane protein</fullName>
    </recommendedName>
</protein>
<dbReference type="HOGENOM" id="CLU_1643284_0_0_1"/>
<dbReference type="RefSeq" id="XP_003016506.1">
    <property type="nucleotide sequence ID" value="XM_003016460.1"/>
</dbReference>
<organism evidence="2 3">
    <name type="scientific">Arthroderma benhamiae (strain ATCC MYA-4681 / CBS 112371)</name>
    <name type="common">Trichophyton mentagrophytes</name>
    <dbReference type="NCBI Taxonomy" id="663331"/>
    <lineage>
        <taxon>Eukaryota</taxon>
        <taxon>Fungi</taxon>
        <taxon>Dikarya</taxon>
        <taxon>Ascomycota</taxon>
        <taxon>Pezizomycotina</taxon>
        <taxon>Eurotiomycetes</taxon>
        <taxon>Eurotiomycetidae</taxon>
        <taxon>Onygenales</taxon>
        <taxon>Arthrodermataceae</taxon>
        <taxon>Trichophyton</taxon>
    </lineage>
</organism>
<evidence type="ECO:0000313" key="3">
    <source>
        <dbReference type="Proteomes" id="UP000008866"/>
    </source>
</evidence>
<accession>D4AMA5</accession>
<keyword evidence="1" id="KW-0812">Transmembrane</keyword>